<sequence length="113" mass="13192">MSSPPRRRRGGRLRWRPQWPPSPSPSHVRRLQARRGDSAGTMCNRRPPQPPPARAHDVQPRRTALGSGRSRPPPLSVEPAAARPRRRRHRLNHDTRRRRTRRIWQRGADVHGR</sequence>
<feature type="compositionally biased region" description="Basic residues" evidence="1">
    <location>
        <begin position="1"/>
        <end position="15"/>
    </location>
</feature>
<protein>
    <submittedName>
        <fullName evidence="2">Uncharacterized protein</fullName>
    </submittedName>
</protein>
<proteinExistence type="predicted"/>
<name>A0A0A8XNL6_ARUDO</name>
<organism evidence="2">
    <name type="scientific">Arundo donax</name>
    <name type="common">Giant reed</name>
    <name type="synonym">Donax arundinaceus</name>
    <dbReference type="NCBI Taxonomy" id="35708"/>
    <lineage>
        <taxon>Eukaryota</taxon>
        <taxon>Viridiplantae</taxon>
        <taxon>Streptophyta</taxon>
        <taxon>Embryophyta</taxon>
        <taxon>Tracheophyta</taxon>
        <taxon>Spermatophyta</taxon>
        <taxon>Magnoliopsida</taxon>
        <taxon>Liliopsida</taxon>
        <taxon>Poales</taxon>
        <taxon>Poaceae</taxon>
        <taxon>PACMAD clade</taxon>
        <taxon>Arundinoideae</taxon>
        <taxon>Arundineae</taxon>
        <taxon>Arundo</taxon>
    </lineage>
</organism>
<dbReference type="AlphaFoldDB" id="A0A0A8XNL6"/>
<dbReference type="EMBL" id="GBRH01282831">
    <property type="protein sequence ID" value="JAD15064.1"/>
    <property type="molecule type" value="Transcribed_RNA"/>
</dbReference>
<feature type="region of interest" description="Disordered" evidence="1">
    <location>
        <begin position="1"/>
        <end position="113"/>
    </location>
</feature>
<feature type="compositionally biased region" description="Basic residues" evidence="1">
    <location>
        <begin position="83"/>
        <end position="104"/>
    </location>
</feature>
<evidence type="ECO:0000313" key="2">
    <source>
        <dbReference type="EMBL" id="JAD15064.1"/>
    </source>
</evidence>
<accession>A0A0A8XNL6</accession>
<evidence type="ECO:0000256" key="1">
    <source>
        <dbReference type="SAM" id="MobiDB-lite"/>
    </source>
</evidence>
<reference evidence="2" key="1">
    <citation type="submission" date="2014-09" db="EMBL/GenBank/DDBJ databases">
        <authorList>
            <person name="Magalhaes I.L.F."/>
            <person name="Oliveira U."/>
            <person name="Santos F.R."/>
            <person name="Vidigal T.H.D.A."/>
            <person name="Brescovit A.D."/>
            <person name="Santos A.J."/>
        </authorList>
    </citation>
    <scope>NUCLEOTIDE SEQUENCE</scope>
    <source>
        <tissue evidence="2">Shoot tissue taken approximately 20 cm above the soil surface</tissue>
    </source>
</reference>
<reference evidence="2" key="2">
    <citation type="journal article" date="2015" name="Data Brief">
        <title>Shoot transcriptome of the giant reed, Arundo donax.</title>
        <authorList>
            <person name="Barrero R.A."/>
            <person name="Guerrero F.D."/>
            <person name="Moolhuijzen P."/>
            <person name="Goolsby J.A."/>
            <person name="Tidwell J."/>
            <person name="Bellgard S.E."/>
            <person name="Bellgard M.I."/>
        </authorList>
    </citation>
    <scope>NUCLEOTIDE SEQUENCE</scope>
    <source>
        <tissue evidence="2">Shoot tissue taken approximately 20 cm above the soil surface</tissue>
    </source>
</reference>